<feature type="compositionally biased region" description="Basic and acidic residues" evidence="1">
    <location>
        <begin position="165"/>
        <end position="174"/>
    </location>
</feature>
<evidence type="ECO:0000256" key="1">
    <source>
        <dbReference type="SAM" id="MobiDB-lite"/>
    </source>
</evidence>
<feature type="compositionally biased region" description="Low complexity" evidence="1">
    <location>
        <begin position="139"/>
        <end position="153"/>
    </location>
</feature>
<evidence type="ECO:0000259" key="2">
    <source>
        <dbReference type="Pfam" id="PF07727"/>
    </source>
</evidence>
<dbReference type="AlphaFoldDB" id="A0A0G4ISV7"/>
<feature type="compositionally biased region" description="Polar residues" evidence="1">
    <location>
        <begin position="125"/>
        <end position="137"/>
    </location>
</feature>
<dbReference type="InterPro" id="IPR057670">
    <property type="entry name" value="SH3_retrovirus"/>
</dbReference>
<organism evidence="4 5">
    <name type="scientific">Plasmodiophora brassicae</name>
    <name type="common">Clubroot disease agent</name>
    <dbReference type="NCBI Taxonomy" id="37360"/>
    <lineage>
        <taxon>Eukaryota</taxon>
        <taxon>Sar</taxon>
        <taxon>Rhizaria</taxon>
        <taxon>Endomyxa</taxon>
        <taxon>Phytomyxea</taxon>
        <taxon>Plasmodiophorida</taxon>
        <taxon>Plasmodiophoridae</taxon>
        <taxon>Plasmodiophora</taxon>
    </lineage>
</organism>
<dbReference type="InterPro" id="IPR013103">
    <property type="entry name" value="RVT_2"/>
</dbReference>
<gene>
    <name evidence="4" type="ORF">PBRA_006552</name>
</gene>
<feature type="compositionally biased region" description="Acidic residues" evidence="1">
    <location>
        <begin position="76"/>
        <end position="88"/>
    </location>
</feature>
<dbReference type="EMBL" id="CDSF01000084">
    <property type="protein sequence ID" value="CEO98438.1"/>
    <property type="molecule type" value="Genomic_DNA"/>
</dbReference>
<feature type="domain" description="Retroviral polymerase SH3-like" evidence="3">
    <location>
        <begin position="6"/>
        <end position="69"/>
    </location>
</feature>
<protein>
    <submittedName>
        <fullName evidence="4">Uncharacterized protein</fullName>
    </submittedName>
</protein>
<accession>A0A0G4ISV7</accession>
<dbReference type="Pfam" id="PF07727">
    <property type="entry name" value="RVT_2"/>
    <property type="match status" value="1"/>
</dbReference>
<reference evidence="4 5" key="1">
    <citation type="submission" date="2015-02" db="EMBL/GenBank/DDBJ databases">
        <authorList>
            <person name="Chooi Y.-H."/>
        </authorList>
    </citation>
    <scope>NUCLEOTIDE SEQUENCE [LARGE SCALE GENOMIC DNA]</scope>
    <source>
        <strain evidence="4">E3</strain>
    </source>
</reference>
<dbReference type="OrthoDB" id="411615at2759"/>
<sequence length="482" mass="54604">MRTFGCAAYPIIPDAKRNNDLSGRSKKCIFLGYDERSSGYVLYDPSEHKFFPPNRDVYFNEEDFPFRQMDRSDPLFDWESEDPDDDTYVPDQSEGTDIPESCETEDEVCVSTRATSRRTRVPHQPASTSVLAQSRRTIPSLAQPSQQTSSSAQDGGSPGAAEVVSSERQHDSVRRSARKRPQREFDWFVNSGCINAVSCKRQKIHEPRSVKEALRGPYAAQWLQAMKSELTSHADNGTWSLVDAPENDRNVIGSMWVFKVIYDQTDGSVKRFKARLVARGDSQEEGVDYDLTYAPTASFTSFRLLIALAAHYDLELEHADISTAFLNSTADRTIYMRQPPGFATKGQEHKVRKLLKSLYGLKQASRLWHLTFHEFLVECGLSQLHTDHCLYVLKLDNGKLFFVLVYVDDLVVATNLPVPDPIVIFEDNNGCISYGTRSVNTSTMKHIDVKYHFLREEIAKGTVDLRRVSTSENVADIPLRFI</sequence>
<dbReference type="OMA" id="EPQSYSH"/>
<dbReference type="Pfam" id="PF25597">
    <property type="entry name" value="SH3_retrovirus"/>
    <property type="match status" value="1"/>
</dbReference>
<feature type="region of interest" description="Disordered" evidence="1">
    <location>
        <begin position="73"/>
        <end position="180"/>
    </location>
</feature>
<dbReference type="CDD" id="cd09272">
    <property type="entry name" value="RNase_HI_RT_Ty1"/>
    <property type="match status" value="1"/>
</dbReference>
<evidence type="ECO:0000313" key="4">
    <source>
        <dbReference type="EMBL" id="CEO98438.1"/>
    </source>
</evidence>
<evidence type="ECO:0000313" key="5">
    <source>
        <dbReference type="Proteomes" id="UP000039324"/>
    </source>
</evidence>
<feature type="domain" description="Reverse transcriptase Ty1/copia-type" evidence="2">
    <location>
        <begin position="236"/>
        <end position="414"/>
    </location>
</feature>
<dbReference type="Proteomes" id="UP000039324">
    <property type="component" value="Unassembled WGS sequence"/>
</dbReference>
<evidence type="ECO:0000259" key="3">
    <source>
        <dbReference type="Pfam" id="PF25597"/>
    </source>
</evidence>
<dbReference type="STRING" id="37360.A0A0G4ISV7"/>
<proteinExistence type="predicted"/>
<keyword evidence="5" id="KW-1185">Reference proteome</keyword>
<name>A0A0G4ISV7_PLABS</name>